<feature type="coiled-coil region" evidence="11">
    <location>
        <begin position="222"/>
        <end position="249"/>
    </location>
</feature>
<dbReference type="InterPro" id="IPR057993">
    <property type="entry name" value="HD-Zip_IV_C"/>
</dbReference>
<dbReference type="Pfam" id="PF25797">
    <property type="entry name" value="PDF2_C"/>
    <property type="match status" value="1"/>
</dbReference>
<dbReference type="InterPro" id="IPR017970">
    <property type="entry name" value="Homeobox_CS"/>
</dbReference>
<evidence type="ECO:0000256" key="10">
    <source>
        <dbReference type="RuleBase" id="RU000682"/>
    </source>
</evidence>
<evidence type="ECO:0000256" key="5">
    <source>
        <dbReference type="ARBA" id="ARBA00023125"/>
    </source>
</evidence>
<dbReference type="Pfam" id="PF01852">
    <property type="entry name" value="START"/>
    <property type="match status" value="1"/>
</dbReference>
<dbReference type="CDD" id="cd08875">
    <property type="entry name" value="START_ArGLABRA2_like"/>
    <property type="match status" value="1"/>
</dbReference>
<comment type="similarity">
    <text evidence="2">Belongs to the HD-ZIP homeobox family. Class IV subfamily.</text>
</comment>
<evidence type="ECO:0000256" key="12">
    <source>
        <dbReference type="SAM" id="MobiDB-lite"/>
    </source>
</evidence>
<evidence type="ECO:0000256" key="3">
    <source>
        <dbReference type="ARBA" id="ARBA00023015"/>
    </source>
</evidence>
<evidence type="ECO:0000313" key="15">
    <source>
        <dbReference type="EMBL" id="CAD1832109.1"/>
    </source>
</evidence>
<dbReference type="Pfam" id="PF00046">
    <property type="entry name" value="Homeodomain"/>
    <property type="match status" value="1"/>
</dbReference>
<feature type="domain" description="START" evidence="14">
    <location>
        <begin position="337"/>
        <end position="531"/>
    </location>
</feature>
<keyword evidence="7" id="KW-0804">Transcription</keyword>
<dbReference type="SMART" id="SM00234">
    <property type="entry name" value="START"/>
    <property type="match status" value="1"/>
</dbReference>
<dbReference type="PROSITE" id="PS50071">
    <property type="entry name" value="HOMEOBOX_2"/>
    <property type="match status" value="1"/>
</dbReference>
<dbReference type="EMBL" id="LR862149">
    <property type="protein sequence ID" value="CAD1832109.1"/>
    <property type="molecule type" value="Genomic_DNA"/>
</dbReference>
<evidence type="ECO:0000259" key="13">
    <source>
        <dbReference type="PROSITE" id="PS50071"/>
    </source>
</evidence>
<evidence type="ECO:0000256" key="8">
    <source>
        <dbReference type="ARBA" id="ARBA00023242"/>
    </source>
</evidence>
<dbReference type="SUPFAM" id="SSF46689">
    <property type="entry name" value="Homeodomain-like"/>
    <property type="match status" value="1"/>
</dbReference>
<dbReference type="CDD" id="cd00086">
    <property type="entry name" value="homeodomain"/>
    <property type="match status" value="1"/>
</dbReference>
<evidence type="ECO:0000256" key="6">
    <source>
        <dbReference type="ARBA" id="ARBA00023155"/>
    </source>
</evidence>
<evidence type="ECO:0000259" key="14">
    <source>
        <dbReference type="PROSITE" id="PS50848"/>
    </source>
</evidence>
<feature type="DNA-binding region" description="Homeobox" evidence="9">
    <location>
        <begin position="131"/>
        <end position="190"/>
    </location>
</feature>
<dbReference type="SMART" id="SM00389">
    <property type="entry name" value="HOX"/>
    <property type="match status" value="1"/>
</dbReference>
<evidence type="ECO:0000256" key="11">
    <source>
        <dbReference type="SAM" id="Coils"/>
    </source>
</evidence>
<keyword evidence="8 9" id="KW-0539">Nucleus</keyword>
<dbReference type="GO" id="GO:0005634">
    <property type="term" value="C:nucleus"/>
    <property type="evidence" value="ECO:0007669"/>
    <property type="project" value="UniProtKB-SubCell"/>
</dbReference>
<dbReference type="GO" id="GO:0008289">
    <property type="term" value="F:lipid binding"/>
    <property type="evidence" value="ECO:0007669"/>
    <property type="project" value="InterPro"/>
</dbReference>
<dbReference type="InterPro" id="IPR009057">
    <property type="entry name" value="Homeodomain-like_sf"/>
</dbReference>
<dbReference type="SUPFAM" id="SSF55961">
    <property type="entry name" value="Bet v1-like"/>
    <property type="match status" value="2"/>
</dbReference>
<organism evidence="15">
    <name type="scientific">Ananas comosus var. bracteatus</name>
    <name type="common">red pineapple</name>
    <dbReference type="NCBI Taxonomy" id="296719"/>
    <lineage>
        <taxon>Eukaryota</taxon>
        <taxon>Viridiplantae</taxon>
        <taxon>Streptophyta</taxon>
        <taxon>Embryophyta</taxon>
        <taxon>Tracheophyta</taxon>
        <taxon>Spermatophyta</taxon>
        <taxon>Magnoliopsida</taxon>
        <taxon>Liliopsida</taxon>
        <taxon>Poales</taxon>
        <taxon>Bromeliaceae</taxon>
        <taxon>Bromelioideae</taxon>
        <taxon>Ananas</taxon>
    </lineage>
</organism>
<keyword evidence="6 9" id="KW-0371">Homeobox</keyword>
<gene>
    <name evidence="15" type="ORF">CB5_LOCUS15320</name>
</gene>
<feature type="compositionally biased region" description="Basic residues" evidence="12">
    <location>
        <begin position="129"/>
        <end position="140"/>
    </location>
</feature>
<dbReference type="PANTHER" id="PTHR45654:SF77">
    <property type="entry name" value="HOMEOBOX-LEUCINE ZIPPER PROTEIN MERISTEM L1"/>
    <property type="match status" value="1"/>
</dbReference>
<dbReference type="AlphaFoldDB" id="A0A6V7PMP2"/>
<feature type="region of interest" description="Disordered" evidence="12">
    <location>
        <begin position="92"/>
        <end position="140"/>
    </location>
</feature>
<dbReference type="PANTHER" id="PTHR45654">
    <property type="entry name" value="HOMEOBOX-LEUCINE ZIPPER PROTEIN MERISTEM L1"/>
    <property type="match status" value="1"/>
</dbReference>
<evidence type="ECO:0000256" key="2">
    <source>
        <dbReference type="ARBA" id="ARBA00006789"/>
    </source>
</evidence>
<dbReference type="GO" id="GO:0003677">
    <property type="term" value="F:DNA binding"/>
    <property type="evidence" value="ECO:0007669"/>
    <property type="project" value="UniProtKB-UniRule"/>
</dbReference>
<keyword evidence="3" id="KW-0805">Transcription regulation</keyword>
<comment type="subcellular location">
    <subcellularLocation>
        <location evidence="1 9 10">Nucleus</location>
    </subcellularLocation>
</comment>
<dbReference type="Gene3D" id="3.30.530.20">
    <property type="match status" value="1"/>
</dbReference>
<dbReference type="InterPro" id="IPR002913">
    <property type="entry name" value="START_lipid-bd_dom"/>
</dbReference>
<dbReference type="GO" id="GO:0000981">
    <property type="term" value="F:DNA-binding transcription factor activity, RNA polymerase II-specific"/>
    <property type="evidence" value="ECO:0007669"/>
    <property type="project" value="InterPro"/>
</dbReference>
<evidence type="ECO:0000256" key="4">
    <source>
        <dbReference type="ARBA" id="ARBA00023054"/>
    </source>
</evidence>
<keyword evidence="4 11" id="KW-0175">Coiled coil</keyword>
<dbReference type="FunFam" id="1.10.10.60:FF:000229">
    <property type="entry name" value="Homeobox-leucine zipper protein HDG1"/>
    <property type="match status" value="1"/>
</dbReference>
<dbReference type="InterPro" id="IPR042160">
    <property type="entry name" value="HD-Zip_IV"/>
</dbReference>
<reference evidence="15" key="1">
    <citation type="submission" date="2020-07" db="EMBL/GenBank/DDBJ databases">
        <authorList>
            <person name="Lin J."/>
        </authorList>
    </citation>
    <scope>NUCLEOTIDE SEQUENCE</scope>
</reference>
<dbReference type="PROSITE" id="PS50848">
    <property type="entry name" value="START"/>
    <property type="match status" value="1"/>
</dbReference>
<evidence type="ECO:0000256" key="7">
    <source>
        <dbReference type="ARBA" id="ARBA00023163"/>
    </source>
</evidence>
<name>A0A6V7PMP2_ANACO</name>
<proteinExistence type="inferred from homology"/>
<keyword evidence="5 9" id="KW-0238">DNA-binding</keyword>
<dbReference type="PROSITE" id="PS00027">
    <property type="entry name" value="HOMEOBOX_1"/>
    <property type="match status" value="1"/>
</dbReference>
<dbReference type="InterPro" id="IPR023393">
    <property type="entry name" value="START-like_dom_sf"/>
</dbReference>
<sequence length="806" mass="89617">MNIRKMESIAEEQHKAGLVEAKYAWRDHHESNETCSHIDDRKERRRLVWVFIAAFPWADRKPKHVGGQQLPVLQHQHHHLMEIPQLQAVTAESESVQPALEEEFESNKSGSENVEVEDAFADDQDPNQRPKKKRYHRHTQHQIQELESFFKECPHPDDKQRKELSRELGLEPLQVKFWFQNKRTQLKKINFIIFRYYLPSDRMGSKSTNFNGRSEPFASLTAQQERQENGHLRADNEKLRAENMRYKEALGSASCPSCGGPASLGEMSFDEHHLRIENARLREEIDRISAIAAKYVGKPIASYPLIPDSFSLHSPLESFTDHHHQMLGGGEILRSHSEIEKPMVIELAVAAMEELIRMAQLGEPLWTLDGRCTEKLNEEEYAQNFPRGIGLKPFDLKSEASRETAVVIMNHINLVEILMDVNQWRTIFSSIVSRATTLEVLSTGVAGNYNGALQVMSAEFQVPSPLVPTRESLFVRYCKQHADGTWAVVDVSLDSLRANSPATLCRRRPSGCLIQEMPNGYSKVIWVEHVDQVDDRWVTTLDRQCERLASVMASNIPSGDIGVITSAEGRKSMLKLAERMVISFCGAVTASTTHQWTTLSGSGAEDVRVMTRKSVDDPGRPPGIVLNAATSFWLPVSPKRVFDFLRDESSRSVWDILSNGGVVQEMAHIANGRDHGNCVSLLRVNSVNSNQSNMLILQESCTDPTGSYVIYAPVDVVAMNVVLNGGDPDCVALLPSGFAILPDGPSAVPGGTTVEVGSSGSLLTVAFQILVDSVPTAKLSLGSVATVNSLIACTVERIKAAVCGES</sequence>
<feature type="domain" description="Homeobox" evidence="13">
    <location>
        <begin position="129"/>
        <end position="189"/>
    </location>
</feature>
<evidence type="ECO:0000256" key="1">
    <source>
        <dbReference type="ARBA" id="ARBA00004123"/>
    </source>
</evidence>
<accession>A0A6V7PMP2</accession>
<feature type="compositionally biased region" description="Acidic residues" evidence="12">
    <location>
        <begin position="114"/>
        <end position="125"/>
    </location>
</feature>
<dbReference type="Gene3D" id="1.10.10.60">
    <property type="entry name" value="Homeodomain-like"/>
    <property type="match status" value="1"/>
</dbReference>
<protein>
    <submittedName>
        <fullName evidence="15">Uncharacterized protein</fullName>
    </submittedName>
</protein>
<evidence type="ECO:0000256" key="9">
    <source>
        <dbReference type="PROSITE-ProRule" id="PRU00108"/>
    </source>
</evidence>
<dbReference type="InterPro" id="IPR001356">
    <property type="entry name" value="HD"/>
</dbReference>